<evidence type="ECO:0000313" key="3">
    <source>
        <dbReference type="Proteomes" id="UP000291422"/>
    </source>
</evidence>
<gene>
    <name evidence="2" type="ORF">AA0117_g12119</name>
</gene>
<proteinExistence type="predicted"/>
<dbReference type="Proteomes" id="UP000291422">
    <property type="component" value="Unassembled WGS sequence"/>
</dbReference>
<feature type="compositionally biased region" description="Acidic residues" evidence="1">
    <location>
        <begin position="223"/>
        <end position="235"/>
    </location>
</feature>
<evidence type="ECO:0000256" key="1">
    <source>
        <dbReference type="SAM" id="MobiDB-lite"/>
    </source>
</evidence>
<feature type="compositionally biased region" description="Acidic residues" evidence="1">
    <location>
        <begin position="1"/>
        <end position="10"/>
    </location>
</feature>
<organism evidence="2 3">
    <name type="scientific">Alternaria alternata</name>
    <name type="common">Alternaria rot fungus</name>
    <name type="synonym">Torula alternata</name>
    <dbReference type="NCBI Taxonomy" id="5599"/>
    <lineage>
        <taxon>Eukaryota</taxon>
        <taxon>Fungi</taxon>
        <taxon>Dikarya</taxon>
        <taxon>Ascomycota</taxon>
        <taxon>Pezizomycotina</taxon>
        <taxon>Dothideomycetes</taxon>
        <taxon>Pleosporomycetidae</taxon>
        <taxon>Pleosporales</taxon>
        <taxon>Pleosporineae</taxon>
        <taxon>Pleosporaceae</taxon>
        <taxon>Alternaria</taxon>
        <taxon>Alternaria sect. Alternaria</taxon>
        <taxon>Alternaria alternata complex</taxon>
    </lineage>
</organism>
<feature type="compositionally biased region" description="Basic and acidic residues" evidence="1">
    <location>
        <begin position="36"/>
        <end position="45"/>
    </location>
</feature>
<name>A0A4Q4N071_ALTAL</name>
<accession>A0A4Q4N071</accession>
<comment type="caution">
    <text evidence="2">The sequence shown here is derived from an EMBL/GenBank/DDBJ whole genome shotgun (WGS) entry which is preliminary data.</text>
</comment>
<evidence type="ECO:0008006" key="4">
    <source>
        <dbReference type="Google" id="ProtNLM"/>
    </source>
</evidence>
<reference evidence="3" key="1">
    <citation type="journal article" date="2019" name="bioRxiv">
        <title>Genomics, evolutionary history and diagnostics of the Alternaria alternata species group including apple and Asian pear pathotypes.</title>
        <authorList>
            <person name="Armitage A.D."/>
            <person name="Cockerton H.M."/>
            <person name="Sreenivasaprasad S."/>
            <person name="Woodhall J.W."/>
            <person name="Lane C.R."/>
            <person name="Harrison R.J."/>
            <person name="Clarkson J.P."/>
        </authorList>
    </citation>
    <scope>NUCLEOTIDE SEQUENCE [LARGE SCALE GENOMIC DNA]</scope>
    <source>
        <strain evidence="3">FERA 1177</strain>
    </source>
</reference>
<dbReference type="EMBL" id="PDXD01000064">
    <property type="protein sequence ID" value="RYN65513.1"/>
    <property type="molecule type" value="Genomic_DNA"/>
</dbReference>
<feature type="region of interest" description="Disordered" evidence="1">
    <location>
        <begin position="192"/>
        <end position="250"/>
    </location>
</feature>
<evidence type="ECO:0000313" key="2">
    <source>
        <dbReference type="EMBL" id="RYN65513.1"/>
    </source>
</evidence>
<protein>
    <recommendedName>
        <fullName evidence="4">Rrn9 domain-containing protein</fullName>
    </recommendedName>
</protein>
<dbReference type="AlphaFoldDB" id="A0A4Q4N071"/>
<dbReference type="VEuPathDB" id="FungiDB:CC77DRAFT_903421"/>
<feature type="region of interest" description="Disordered" evidence="1">
    <location>
        <begin position="1"/>
        <end position="45"/>
    </location>
</feature>
<sequence length="250" mass="28318">MQGSREDDEWCNVSDEATPKEDSKPAVDPQDVHGASNDKEVEKDTSMPTLFSTALPPCGLLPQLAYDNIVHRLRALWLSRSQDPSANNLPTLSLCRVVLADLKTEEDQPVSQALNPWRRSSVFAYEVRWARYFVREAETMDKRPRMTEKQADKQDFMDRMYPIPKELKIVVANRKNQKQVLDLWKEWHHGKRGTVETEDPGLGVGGAREEEVEVDGVKKMDSGGEEGEAGSDGNEDVERTFEEIMEGAQK</sequence>